<dbReference type="Proteomes" id="UP000677803">
    <property type="component" value="Unassembled WGS sequence"/>
</dbReference>
<feature type="compositionally biased region" description="Basic and acidic residues" evidence="4">
    <location>
        <begin position="531"/>
        <end position="611"/>
    </location>
</feature>
<dbReference type="InterPro" id="IPR006703">
    <property type="entry name" value="G_AIG1"/>
</dbReference>
<feature type="region of interest" description="Disordered" evidence="4">
    <location>
        <begin position="662"/>
        <end position="691"/>
    </location>
</feature>
<accession>A0A8S4AV42</accession>
<dbReference type="PANTHER" id="PTHR10903">
    <property type="entry name" value="GTPASE, IMAP FAMILY MEMBER-RELATED"/>
    <property type="match status" value="1"/>
</dbReference>
<proteinExistence type="inferred from homology"/>
<feature type="compositionally biased region" description="Basic and acidic residues" evidence="4">
    <location>
        <begin position="473"/>
        <end position="516"/>
    </location>
</feature>
<dbReference type="SUPFAM" id="SSF52540">
    <property type="entry name" value="P-loop containing nucleoside triphosphate hydrolases"/>
    <property type="match status" value="1"/>
</dbReference>
<dbReference type="Pfam" id="PF04548">
    <property type="entry name" value="AIG1"/>
    <property type="match status" value="2"/>
</dbReference>
<dbReference type="Gene3D" id="3.40.50.300">
    <property type="entry name" value="P-loop containing nucleotide triphosphate hydrolases"/>
    <property type="match status" value="2"/>
</dbReference>
<evidence type="ECO:0000256" key="3">
    <source>
        <dbReference type="ARBA" id="ARBA00023134"/>
    </source>
</evidence>
<name>A0A8S4AV42_9TELE</name>
<evidence type="ECO:0000256" key="4">
    <source>
        <dbReference type="SAM" id="MobiDB-lite"/>
    </source>
</evidence>
<comment type="similarity">
    <text evidence="1">Belongs to the TRAFAC class TrmE-Era-EngA-EngB-Septin-like GTPase superfamily. AIG1/Toc34/Toc159-like paraseptin GTPase family. IAN subfamily.</text>
</comment>
<keyword evidence="2" id="KW-0547">Nucleotide-binding</keyword>
<protein>
    <submittedName>
        <fullName evidence="6">(Atlantic silverside) hypothetical protein</fullName>
    </submittedName>
</protein>
<evidence type="ECO:0000259" key="5">
    <source>
        <dbReference type="PROSITE" id="PS51720"/>
    </source>
</evidence>
<dbReference type="AlphaFoldDB" id="A0A8S4AV42"/>
<evidence type="ECO:0000256" key="2">
    <source>
        <dbReference type="ARBA" id="ARBA00022741"/>
    </source>
</evidence>
<organism evidence="6 7">
    <name type="scientific">Menidia menidia</name>
    <name type="common">Atlantic silverside</name>
    <dbReference type="NCBI Taxonomy" id="238744"/>
    <lineage>
        <taxon>Eukaryota</taxon>
        <taxon>Metazoa</taxon>
        <taxon>Chordata</taxon>
        <taxon>Craniata</taxon>
        <taxon>Vertebrata</taxon>
        <taxon>Euteleostomi</taxon>
        <taxon>Actinopterygii</taxon>
        <taxon>Neopterygii</taxon>
        <taxon>Teleostei</taxon>
        <taxon>Neoteleostei</taxon>
        <taxon>Acanthomorphata</taxon>
        <taxon>Ovalentaria</taxon>
        <taxon>Atherinomorphae</taxon>
        <taxon>Atheriniformes</taxon>
        <taxon>Atherinopsidae</taxon>
        <taxon>Menidiinae</taxon>
        <taxon>Menidia</taxon>
    </lineage>
</organism>
<feature type="region of interest" description="Disordered" evidence="4">
    <location>
        <begin position="473"/>
        <end position="611"/>
    </location>
</feature>
<reference evidence="6" key="1">
    <citation type="submission" date="2021-05" db="EMBL/GenBank/DDBJ databases">
        <authorList>
            <person name="Tigano A."/>
        </authorList>
    </citation>
    <scope>NUCLEOTIDE SEQUENCE</scope>
</reference>
<evidence type="ECO:0000313" key="6">
    <source>
        <dbReference type="EMBL" id="CAG5917275.1"/>
    </source>
</evidence>
<feature type="domain" description="AIG1-type G" evidence="5">
    <location>
        <begin position="247"/>
        <end position="465"/>
    </location>
</feature>
<dbReference type="PANTHER" id="PTHR10903:SF188">
    <property type="entry name" value="GTPASE IMAP FAMILY MEMBER 2-LIKE-RELATED"/>
    <property type="match status" value="1"/>
</dbReference>
<feature type="compositionally biased region" description="Basic and acidic residues" evidence="4">
    <location>
        <begin position="662"/>
        <end position="676"/>
    </location>
</feature>
<evidence type="ECO:0000256" key="1">
    <source>
        <dbReference type="ARBA" id="ARBA00008535"/>
    </source>
</evidence>
<dbReference type="PROSITE" id="PS51720">
    <property type="entry name" value="G_AIG1"/>
    <property type="match status" value="1"/>
</dbReference>
<dbReference type="InterPro" id="IPR045058">
    <property type="entry name" value="GIMA/IAN/Toc"/>
</dbReference>
<comment type="caution">
    <text evidence="6">The sequence shown here is derived from an EMBL/GenBank/DDBJ whole genome shotgun (WGS) entry which is preliminary data.</text>
</comment>
<keyword evidence="3" id="KW-0342">GTP-binding</keyword>
<dbReference type="EMBL" id="CAJRST010011112">
    <property type="protein sequence ID" value="CAG5917275.1"/>
    <property type="molecule type" value="Genomic_DNA"/>
</dbReference>
<dbReference type="OrthoDB" id="8954335at2759"/>
<evidence type="ECO:0000313" key="7">
    <source>
        <dbReference type="Proteomes" id="UP000677803"/>
    </source>
</evidence>
<sequence>MALAAELFPAPLLPHRTRFRAGFLCFSVRRGSEFEVSELRVVLLGGSCTERRDVGNFILRVKGFNSEPQFCVRVSGTLESEKKIAVINTPDPPVSTNNKMTEFIKACKKTSHPGPHVFLLVVQPKGFTENHKNSLCRVLEKFSERSFDHSLILMLPPRKRSAGMERLMLQPPLKELIRKSRYRYVVQKNLELPELLTRFDQIVKENNGEHLMCEVFDTSEDLRAPSAADDQNLRPAGRLVEAVMDAVSAFRVVLLGKSDNKKTKLGNLIVGHQSFHEKQSSFSVASCGEFRGKAVTVGEVCGRGLSLLELPALCGKAQQAVMEESFRCVSLCDPEGVHAFILVLPVGPLTDEDKMEVEILQDAFGSQLKDFMVVLFTVESDPTDPAVVNFVEGTTDIQELCQRCGGRSLVFNIRDEQQVPELLQEVERRRVRGAKGFDLRMLSGVVMEKIMEQKNINAELKATMKAKLKEEKEKLENEREKQLSEMKEKIQQERDERKKEQEIREEENRRKKKEEEYQQQEWQQKLDGALEESKEKMRQQQEKWEEERKQWWENRQRDDEQRREKEHERVRKLQEEYDQERKKYDEQKKKEDRLRQEQEEKERREMEENYKEKLEEMRKNYEEEARKQAEEFNEFKQKYTKDFTALVEKHMEEMLELKKKHERQIYDTEERRKKESSLLQNLSKHKEKHLREEIESMKRKQQEEIEYLRQQYKSQCAIL</sequence>
<gene>
    <name evidence="6" type="ORF">MMEN_LOCUS10065</name>
</gene>
<keyword evidence="7" id="KW-1185">Reference proteome</keyword>
<dbReference type="GO" id="GO:0005525">
    <property type="term" value="F:GTP binding"/>
    <property type="evidence" value="ECO:0007669"/>
    <property type="project" value="UniProtKB-KW"/>
</dbReference>
<dbReference type="InterPro" id="IPR027417">
    <property type="entry name" value="P-loop_NTPase"/>
</dbReference>